<evidence type="ECO:0000313" key="2">
    <source>
        <dbReference type="Proteomes" id="UP000276133"/>
    </source>
</evidence>
<reference evidence="1 2" key="1">
    <citation type="journal article" date="2018" name="Sci. Rep.">
        <title>Genomic signatures of local adaptation to the degree of environmental predictability in rotifers.</title>
        <authorList>
            <person name="Franch-Gras L."/>
            <person name="Hahn C."/>
            <person name="Garcia-Roger E.M."/>
            <person name="Carmona M.J."/>
            <person name="Serra M."/>
            <person name="Gomez A."/>
        </authorList>
    </citation>
    <scope>NUCLEOTIDE SEQUENCE [LARGE SCALE GENOMIC DNA]</scope>
    <source>
        <strain evidence="1">HYR1</strain>
    </source>
</reference>
<name>A0A3M7SD69_BRAPC</name>
<dbReference type="EMBL" id="REGN01001598">
    <property type="protein sequence ID" value="RNA33689.1"/>
    <property type="molecule type" value="Genomic_DNA"/>
</dbReference>
<comment type="caution">
    <text evidence="1">The sequence shown here is derived from an EMBL/GenBank/DDBJ whole genome shotgun (WGS) entry which is preliminary data.</text>
</comment>
<sequence length="74" mass="8719">MSSNVNCNSKHDTMTTAKRVPLHLSDFFSPKFDHWTFKIDSRKKHLSPESFTVFWSKKPKLDGEIYFLAKKDQI</sequence>
<dbReference type="Proteomes" id="UP000276133">
    <property type="component" value="Unassembled WGS sequence"/>
</dbReference>
<evidence type="ECO:0000313" key="1">
    <source>
        <dbReference type="EMBL" id="RNA33689.1"/>
    </source>
</evidence>
<accession>A0A3M7SD69</accession>
<keyword evidence="2" id="KW-1185">Reference proteome</keyword>
<dbReference type="AlphaFoldDB" id="A0A3M7SD69"/>
<gene>
    <name evidence="1" type="ORF">BpHYR1_017587</name>
</gene>
<proteinExistence type="predicted"/>
<protein>
    <submittedName>
        <fullName evidence="1">Uncharacterized protein</fullName>
    </submittedName>
</protein>
<organism evidence="1 2">
    <name type="scientific">Brachionus plicatilis</name>
    <name type="common">Marine rotifer</name>
    <name type="synonym">Brachionus muelleri</name>
    <dbReference type="NCBI Taxonomy" id="10195"/>
    <lineage>
        <taxon>Eukaryota</taxon>
        <taxon>Metazoa</taxon>
        <taxon>Spiralia</taxon>
        <taxon>Gnathifera</taxon>
        <taxon>Rotifera</taxon>
        <taxon>Eurotatoria</taxon>
        <taxon>Monogononta</taxon>
        <taxon>Pseudotrocha</taxon>
        <taxon>Ploima</taxon>
        <taxon>Brachionidae</taxon>
        <taxon>Brachionus</taxon>
    </lineage>
</organism>